<name>A0A518BNS8_9BACT</name>
<dbReference type="InterPro" id="IPR017850">
    <property type="entry name" value="Alkaline_phosphatase_core_sf"/>
</dbReference>
<organism evidence="2 3">
    <name type="scientific">Engelhardtia mirabilis</name>
    <dbReference type="NCBI Taxonomy" id="2528011"/>
    <lineage>
        <taxon>Bacteria</taxon>
        <taxon>Pseudomonadati</taxon>
        <taxon>Planctomycetota</taxon>
        <taxon>Planctomycetia</taxon>
        <taxon>Planctomycetia incertae sedis</taxon>
        <taxon>Engelhardtia</taxon>
    </lineage>
</organism>
<accession>A0A518BNS8</accession>
<gene>
    <name evidence="2" type="ORF">Pla133_37320</name>
</gene>
<dbReference type="InterPro" id="IPR000917">
    <property type="entry name" value="Sulfatase_N"/>
</dbReference>
<dbReference type="Pfam" id="PF00884">
    <property type="entry name" value="Sulfatase"/>
    <property type="match status" value="1"/>
</dbReference>
<dbReference type="GO" id="GO:0004065">
    <property type="term" value="F:arylsulfatase activity"/>
    <property type="evidence" value="ECO:0007669"/>
    <property type="project" value="UniProtKB-EC"/>
</dbReference>
<evidence type="ECO:0000313" key="2">
    <source>
        <dbReference type="EMBL" id="QDU68631.1"/>
    </source>
</evidence>
<dbReference type="EMBL" id="CP036287">
    <property type="protein sequence ID" value="QDU68631.1"/>
    <property type="molecule type" value="Genomic_DNA"/>
</dbReference>
<dbReference type="AlphaFoldDB" id="A0A518BNS8"/>
<sequence>MIGLALVACGGSGAAPAPLGGPPVVLIVLDALSASHVGHLGNERDTTPVLDALAAEGVTCTQAFSPAPYTLAGIPSILTGRLPHRHGLVQKKVVLPELEVTLAEMLARRGYDTLAAIANFNGSSAFNVTQGFDQVIEVFTPSERFPADLSFDGHEMHLPRAAEFVDIMGDWLQSGAGVDAPAFFYLHLLEPHTPYDPPPEVRALFVDPSYAGPFAGGDVEPLIASNGGTLAIDDTDRQAARDLYDATLRYADSQLGRIFDSLRAAGLYDEAWIVVTSDHGEAFWQHGVWGHNSDLFEEMIHVPLIVKPPADRGMSGVVFDGFVSTVDVVPSLVDWLGLETGMNPPLDGIALGPSFADAGAHPERRELILRTNHSAPHMGVRRAAPGELEKSIVWRQQGRGTRAETTRVVGSDRFDLLADPEELSSVGEATPRALSLLKPWLEQSARPPEESVSLTPSQEAILRKLGYLDE</sequence>
<dbReference type="SUPFAM" id="SSF53649">
    <property type="entry name" value="Alkaline phosphatase-like"/>
    <property type="match status" value="1"/>
</dbReference>
<evidence type="ECO:0000259" key="1">
    <source>
        <dbReference type="Pfam" id="PF00884"/>
    </source>
</evidence>
<dbReference type="Proteomes" id="UP000316921">
    <property type="component" value="Chromosome"/>
</dbReference>
<dbReference type="PANTHER" id="PTHR43751">
    <property type="entry name" value="SULFATASE"/>
    <property type="match status" value="1"/>
</dbReference>
<keyword evidence="2" id="KW-0378">Hydrolase</keyword>
<dbReference type="KEGG" id="pbap:Pla133_37320"/>
<dbReference type="Gene3D" id="3.40.720.10">
    <property type="entry name" value="Alkaline Phosphatase, subunit A"/>
    <property type="match status" value="1"/>
</dbReference>
<dbReference type="InterPro" id="IPR052701">
    <property type="entry name" value="GAG_Ulvan_Degrading_Sulfatases"/>
</dbReference>
<feature type="domain" description="Sulfatase N-terminal" evidence="1">
    <location>
        <begin position="24"/>
        <end position="337"/>
    </location>
</feature>
<reference evidence="2 3" key="1">
    <citation type="submission" date="2019-02" db="EMBL/GenBank/DDBJ databases">
        <title>Deep-cultivation of Planctomycetes and their phenomic and genomic characterization uncovers novel biology.</title>
        <authorList>
            <person name="Wiegand S."/>
            <person name="Jogler M."/>
            <person name="Boedeker C."/>
            <person name="Pinto D."/>
            <person name="Vollmers J."/>
            <person name="Rivas-Marin E."/>
            <person name="Kohn T."/>
            <person name="Peeters S.H."/>
            <person name="Heuer A."/>
            <person name="Rast P."/>
            <person name="Oberbeckmann S."/>
            <person name="Bunk B."/>
            <person name="Jeske O."/>
            <person name="Meyerdierks A."/>
            <person name="Storesund J.E."/>
            <person name="Kallscheuer N."/>
            <person name="Luecker S."/>
            <person name="Lage O.M."/>
            <person name="Pohl T."/>
            <person name="Merkel B.J."/>
            <person name="Hornburger P."/>
            <person name="Mueller R.-W."/>
            <person name="Bruemmer F."/>
            <person name="Labrenz M."/>
            <person name="Spormann A.M."/>
            <person name="Op den Camp H."/>
            <person name="Overmann J."/>
            <person name="Amann R."/>
            <person name="Jetten M.S.M."/>
            <person name="Mascher T."/>
            <person name="Medema M.H."/>
            <person name="Devos D.P."/>
            <person name="Kaster A.-K."/>
            <person name="Ovreas L."/>
            <person name="Rohde M."/>
            <person name="Galperin M.Y."/>
            <person name="Jogler C."/>
        </authorList>
    </citation>
    <scope>NUCLEOTIDE SEQUENCE [LARGE SCALE GENOMIC DNA]</scope>
    <source>
        <strain evidence="2 3">Pla133</strain>
    </source>
</reference>
<keyword evidence="3" id="KW-1185">Reference proteome</keyword>
<protein>
    <submittedName>
        <fullName evidence="2">Arylsulfatase</fullName>
        <ecNumber evidence="2">3.1.6.1</ecNumber>
    </submittedName>
</protein>
<dbReference type="CDD" id="cd16148">
    <property type="entry name" value="sulfatase_like"/>
    <property type="match status" value="1"/>
</dbReference>
<proteinExistence type="predicted"/>
<dbReference type="PANTHER" id="PTHR43751:SF3">
    <property type="entry name" value="SULFATASE N-TERMINAL DOMAIN-CONTAINING PROTEIN"/>
    <property type="match status" value="1"/>
</dbReference>
<evidence type="ECO:0000313" key="3">
    <source>
        <dbReference type="Proteomes" id="UP000316921"/>
    </source>
</evidence>
<dbReference type="EC" id="3.1.6.1" evidence="2"/>